<dbReference type="GO" id="GO:0003723">
    <property type="term" value="F:RNA binding"/>
    <property type="evidence" value="ECO:0007669"/>
    <property type="project" value="TreeGrafter"/>
</dbReference>
<evidence type="ECO:0000256" key="3">
    <source>
        <dbReference type="SAM" id="MobiDB-lite"/>
    </source>
</evidence>
<evidence type="ECO:0000313" key="4">
    <source>
        <dbReference type="EMBL" id="ELT88005.1"/>
    </source>
</evidence>
<feature type="compositionally biased region" description="Pro residues" evidence="3">
    <location>
        <begin position="278"/>
        <end position="291"/>
    </location>
</feature>
<dbReference type="Proteomes" id="UP000014760">
    <property type="component" value="Unassembled WGS sequence"/>
</dbReference>
<feature type="region of interest" description="Disordered" evidence="3">
    <location>
        <begin position="47"/>
        <end position="78"/>
    </location>
</feature>
<dbReference type="EnsemblMetazoa" id="CapteT225516">
    <property type="protein sequence ID" value="CapteP225516"/>
    <property type="gene ID" value="CapteG225516"/>
</dbReference>
<dbReference type="FunCoup" id="R7T9B8">
    <property type="interactions" value="707"/>
</dbReference>
<dbReference type="STRING" id="283909.R7T9B8"/>
<evidence type="ECO:0000313" key="6">
    <source>
        <dbReference type="Proteomes" id="UP000014760"/>
    </source>
</evidence>
<dbReference type="GO" id="GO:0000932">
    <property type="term" value="C:P-body"/>
    <property type="evidence" value="ECO:0007669"/>
    <property type="project" value="UniProtKB-SubCell"/>
</dbReference>
<reference evidence="5" key="3">
    <citation type="submission" date="2015-06" db="UniProtKB">
        <authorList>
            <consortium name="EnsemblMetazoa"/>
        </authorList>
    </citation>
    <scope>IDENTIFICATION</scope>
</reference>
<dbReference type="PANTHER" id="PTHR21551:SF0">
    <property type="entry name" value="PROTEIN ASSOCIATED WITH TOPO II RELATED-1, ISOFORM A"/>
    <property type="match status" value="1"/>
</dbReference>
<dbReference type="OMA" id="QAPMFRA"/>
<dbReference type="EMBL" id="AMQN01003516">
    <property type="status" value="NOT_ANNOTATED_CDS"/>
    <property type="molecule type" value="Genomic_DNA"/>
</dbReference>
<accession>R7T9B8</accession>
<dbReference type="HOGENOM" id="CLU_009778_1_0_1"/>
<evidence type="ECO:0000256" key="2">
    <source>
        <dbReference type="ARBA" id="ARBA00022490"/>
    </source>
</evidence>
<dbReference type="EMBL" id="KB312025">
    <property type="protein sequence ID" value="ELT88005.1"/>
    <property type="molecule type" value="Genomic_DNA"/>
</dbReference>
<dbReference type="AlphaFoldDB" id="R7T9B8"/>
<evidence type="ECO:0000256" key="1">
    <source>
        <dbReference type="ARBA" id="ARBA00004201"/>
    </source>
</evidence>
<name>R7T9B8_CAPTE</name>
<gene>
    <name evidence="4" type="ORF">CAPTEDRAFT_225516</name>
</gene>
<sequence length="851" mass="95090">MSDSFFGFEADTPVLGVGGGVDDGLDEFDDEIDLMNDQTFGAAATTEDWENEHEKLTADDSPIVRGQNGNHKSNSPRHDLEASLRQLVVDDEDDGTAVHRGCAIPTRSSHLSELFGPSSPSGLYDTEELIRGHENIWGSPVRDSPMSRGPPQMRTPNMPPNMPQHFLQQHGEEGLKGLLHQMHQTFPSPPQSNAPKSLYERNLMRQEPSPPNPARKNSRAMTLEELERELTGDQGTPPVHILRRPTSPSSNLPLPIGTPPQQQHFPPSNQPLPGFSPRVPPPGWSGPPPPMNKHSSPSMPPGLSGRVDSPNNFRPHHDQYPSPPSPESSPAIVSLLLSAARHFFPSRHASLSPTSLNAADLKALSAELLRNQKISQTNRAGRWPSDAKETRGSPPFHRPPPGHEHFRGQHHQNDIRQQFFNKPPIRQPGFNQGPPPHRGRGPMDPRGGMNRGLMRGRGGHFGPYQHRPHFQQHDDYYRNEDYREERNGDPYANLMTEREKDWVIKIQLRQLQTDNPYLDDYYYTSMQMKKEAAKRRGRQIDAKLVIPQIAAKMDKDYKPLTFEGSLGRLTTSSVHNPRRIIDVSGNSTHEIDEAKGREVRRFKKLLLDIEASYDTLLDVDELEKRALALPEEARTAVYEERSHKILHMYQAFHELIMDEEAYCRLLAVRKGVKVIARLLPLLPKDNGVLLASSLLAHLSLISKKEWQKDVLPVVCENMAVLIQCCDLDGLVKLSGALSEDKTSDSPIAGALQNQFGSSVVWCLVSRGESLYTDVSPVDMEIELQNAWSKFVQSVTEAVEVLSKDLLAKPSGMPYSGIGRHLERLVDKRAVLSVEDKLQSLLADGSQQQTAA</sequence>
<keyword evidence="6" id="KW-1185">Reference proteome</keyword>
<comment type="subcellular location">
    <subcellularLocation>
        <location evidence="1">Cytoplasm</location>
        <location evidence="1">P-body</location>
    </subcellularLocation>
</comment>
<evidence type="ECO:0008006" key="7">
    <source>
        <dbReference type="Google" id="ProtNLM"/>
    </source>
</evidence>
<dbReference type="EMBL" id="AMQN01003515">
    <property type="status" value="NOT_ANNOTATED_CDS"/>
    <property type="molecule type" value="Genomic_DNA"/>
</dbReference>
<organism evidence="4">
    <name type="scientific">Capitella teleta</name>
    <name type="common">Polychaete worm</name>
    <dbReference type="NCBI Taxonomy" id="283909"/>
    <lineage>
        <taxon>Eukaryota</taxon>
        <taxon>Metazoa</taxon>
        <taxon>Spiralia</taxon>
        <taxon>Lophotrochozoa</taxon>
        <taxon>Annelida</taxon>
        <taxon>Polychaeta</taxon>
        <taxon>Sedentaria</taxon>
        <taxon>Scolecida</taxon>
        <taxon>Capitellidae</taxon>
        <taxon>Capitella</taxon>
    </lineage>
</organism>
<feature type="region of interest" description="Disordered" evidence="3">
    <location>
        <begin position="376"/>
        <end position="442"/>
    </location>
</feature>
<dbReference type="PANTHER" id="PTHR21551">
    <property type="entry name" value="TOPOISOMERASE II-ASSOCIATED PROTEIN PAT1"/>
    <property type="match status" value="1"/>
</dbReference>
<protein>
    <recommendedName>
        <fullName evidence="7">mRNA decay factor PAT1 domain-containing protein</fullName>
    </recommendedName>
</protein>
<proteinExistence type="predicted"/>
<feature type="compositionally biased region" description="Basic and acidic residues" evidence="3">
    <location>
        <begin position="401"/>
        <end position="414"/>
    </location>
</feature>
<keyword evidence="2" id="KW-0963">Cytoplasm</keyword>
<dbReference type="OrthoDB" id="74835at2759"/>
<feature type="region of interest" description="Disordered" evidence="3">
    <location>
        <begin position="204"/>
        <end position="329"/>
    </location>
</feature>
<reference evidence="4 6" key="2">
    <citation type="journal article" date="2013" name="Nature">
        <title>Insights into bilaterian evolution from three spiralian genomes.</title>
        <authorList>
            <person name="Simakov O."/>
            <person name="Marletaz F."/>
            <person name="Cho S.J."/>
            <person name="Edsinger-Gonzales E."/>
            <person name="Havlak P."/>
            <person name="Hellsten U."/>
            <person name="Kuo D.H."/>
            <person name="Larsson T."/>
            <person name="Lv J."/>
            <person name="Arendt D."/>
            <person name="Savage R."/>
            <person name="Osoegawa K."/>
            <person name="de Jong P."/>
            <person name="Grimwood J."/>
            <person name="Chapman J.A."/>
            <person name="Shapiro H."/>
            <person name="Aerts A."/>
            <person name="Otillar R.P."/>
            <person name="Terry A.Y."/>
            <person name="Boore J.L."/>
            <person name="Grigoriev I.V."/>
            <person name="Lindberg D.R."/>
            <person name="Seaver E.C."/>
            <person name="Weisblat D.A."/>
            <person name="Putnam N.H."/>
            <person name="Rokhsar D.S."/>
        </authorList>
    </citation>
    <scope>NUCLEOTIDE SEQUENCE</scope>
    <source>
        <strain evidence="4 6">I ESC-2004</strain>
    </source>
</reference>
<dbReference type="InterPro" id="IPR039900">
    <property type="entry name" value="Pat1-like"/>
</dbReference>
<dbReference type="GO" id="GO:0000290">
    <property type="term" value="P:deadenylation-dependent decapping of nuclear-transcribed mRNA"/>
    <property type="evidence" value="ECO:0007669"/>
    <property type="project" value="InterPro"/>
</dbReference>
<evidence type="ECO:0000313" key="5">
    <source>
        <dbReference type="EnsemblMetazoa" id="CapteP225516"/>
    </source>
</evidence>
<reference evidence="6" key="1">
    <citation type="submission" date="2012-12" db="EMBL/GenBank/DDBJ databases">
        <authorList>
            <person name="Hellsten U."/>
            <person name="Grimwood J."/>
            <person name="Chapman J.A."/>
            <person name="Shapiro H."/>
            <person name="Aerts A."/>
            <person name="Otillar R.P."/>
            <person name="Terry A.Y."/>
            <person name="Boore J.L."/>
            <person name="Simakov O."/>
            <person name="Marletaz F."/>
            <person name="Cho S.-J."/>
            <person name="Edsinger-Gonzales E."/>
            <person name="Havlak P."/>
            <person name="Kuo D.-H."/>
            <person name="Larsson T."/>
            <person name="Lv J."/>
            <person name="Arendt D."/>
            <person name="Savage R."/>
            <person name="Osoegawa K."/>
            <person name="de Jong P."/>
            <person name="Lindberg D.R."/>
            <person name="Seaver E.C."/>
            <person name="Weisblat D.A."/>
            <person name="Putnam N.H."/>
            <person name="Grigoriev I.V."/>
            <person name="Rokhsar D.S."/>
        </authorList>
    </citation>
    <scope>NUCLEOTIDE SEQUENCE</scope>
    <source>
        <strain evidence="6">I ESC-2004</strain>
    </source>
</reference>
<dbReference type="GO" id="GO:0033962">
    <property type="term" value="P:P-body assembly"/>
    <property type="evidence" value="ECO:0007669"/>
    <property type="project" value="TreeGrafter"/>
</dbReference>